<dbReference type="EMBL" id="CP003811">
    <property type="protein sequence ID" value="AIQ89725.1"/>
    <property type="molecule type" value="Genomic_DNA"/>
</dbReference>
<organism evidence="1 2">
    <name type="scientific">Methylobacterium oryzae CBMB20</name>
    <dbReference type="NCBI Taxonomy" id="693986"/>
    <lineage>
        <taxon>Bacteria</taxon>
        <taxon>Pseudomonadati</taxon>
        <taxon>Pseudomonadota</taxon>
        <taxon>Alphaproteobacteria</taxon>
        <taxon>Hyphomicrobiales</taxon>
        <taxon>Methylobacteriaceae</taxon>
        <taxon>Methylobacterium</taxon>
    </lineage>
</organism>
<dbReference type="AlphaFoldDB" id="A0A089NT64"/>
<dbReference type="STRING" id="693986.MOC_1970"/>
<proteinExistence type="predicted"/>
<sequence length="39" mass="4088">MLPATDTIAAGDAMPPDHVRLVRDGFAKVRPIAGMADLP</sequence>
<evidence type="ECO:0000313" key="2">
    <source>
        <dbReference type="Proteomes" id="UP000029492"/>
    </source>
</evidence>
<name>A0A089NT64_9HYPH</name>
<dbReference type="HOGENOM" id="CLU_3312618_0_0_5"/>
<accession>A0A089NT64</accession>
<dbReference type="Proteomes" id="UP000029492">
    <property type="component" value="Chromosome"/>
</dbReference>
<protein>
    <submittedName>
        <fullName evidence="1">Protein of unassigned function</fullName>
    </submittedName>
</protein>
<dbReference type="KEGG" id="mor:MOC_1970"/>
<evidence type="ECO:0000313" key="1">
    <source>
        <dbReference type="EMBL" id="AIQ89725.1"/>
    </source>
</evidence>
<keyword evidence="2" id="KW-1185">Reference proteome</keyword>
<gene>
    <name evidence="1" type="ORF">MOC_1970</name>
</gene>
<reference evidence="1 2" key="1">
    <citation type="journal article" date="2014" name="PLoS ONE">
        <title>Genome Information of Methylobacterium oryzae, a Plant-Probiotic Methylotroph in the Phyllosphere.</title>
        <authorList>
            <person name="Kwak M.J."/>
            <person name="Jeong H."/>
            <person name="Madhaiyan M."/>
            <person name="Lee Y."/>
            <person name="Sa T.M."/>
            <person name="Oh T.K."/>
            <person name="Kim J.F."/>
        </authorList>
    </citation>
    <scope>NUCLEOTIDE SEQUENCE [LARGE SCALE GENOMIC DNA]</scope>
    <source>
        <strain evidence="1 2">CBMB20</strain>
    </source>
</reference>